<dbReference type="BioCyc" id="MHAE859194:G1GR7-366-MONOMER"/>
<accession>F6FH46</accession>
<name>F6FH46_MYCHI</name>
<organism evidence="1 2">
    <name type="scientific">Mycoplasma haemofelis (strain Ohio2)</name>
    <dbReference type="NCBI Taxonomy" id="859194"/>
    <lineage>
        <taxon>Bacteria</taxon>
        <taxon>Bacillati</taxon>
        <taxon>Mycoplasmatota</taxon>
        <taxon>Mollicutes</taxon>
        <taxon>Mycoplasmataceae</taxon>
        <taxon>Mycoplasma</taxon>
    </lineage>
</organism>
<protein>
    <submittedName>
        <fullName evidence="1">Uncharacterized protein</fullName>
    </submittedName>
</protein>
<dbReference type="EMBL" id="CP002808">
    <property type="protein sequence ID" value="AEG72651.1"/>
    <property type="molecule type" value="Genomic_DNA"/>
</dbReference>
<sequence length="207" mass="23310">MNHFYTLAGLGALGAASGGAYLIHNSLSETAEPTLKDKLVKERYIVMGSSDGNWSTVLEKHNNSSIHSGKKFTGNITTVDDLKKKCEKSLSSSDSTLYDTVKLWCTVPKTVQDRLKDLGVDLLSMTDEAPNAQEQWTKLKDKYKAIKSGEGIKEFTVSEPEGEDAWKKLRDECKKYIDKDKWDSEYDYYLDKLTTWCSQKSPFLNGN</sequence>
<dbReference type="Proteomes" id="UP000007952">
    <property type="component" value="Chromosome"/>
</dbReference>
<gene>
    <name evidence="1" type="ordered locus">MHF_0375</name>
</gene>
<dbReference type="STRING" id="859194.MHF_0375"/>
<proteinExistence type="predicted"/>
<reference evidence="1 2" key="1">
    <citation type="journal article" date="2011" name="J. Bacteriol.">
        <title>Complete genome sequences of two hemotropic Mycoplasmas, Mycoplasma haemofelis strain Ohio2 and Mycoplasma suis strain Illinois.</title>
        <authorList>
            <person name="Messick J.B."/>
            <person name="Santos A.P."/>
            <person name="Guimaraes A.M."/>
        </authorList>
    </citation>
    <scope>NUCLEOTIDE SEQUENCE [LARGE SCALE GENOMIC DNA]</scope>
    <source>
        <strain evidence="1 2">Ohio2</strain>
    </source>
</reference>
<reference key="2">
    <citation type="submission" date="2011-05" db="EMBL/GenBank/DDBJ databases">
        <title>The Genome of Mycoplasma haemofelis Strain Ohio2, a pathogenic hemoplasma of the cat.</title>
        <authorList>
            <person name="Santos A.P."/>
            <person name="Guimaraes A.M.S."/>
            <person name="SanMiguel P.J."/>
            <person name="Martin S.W."/>
            <person name="Messick J.B."/>
        </authorList>
    </citation>
    <scope>NUCLEOTIDE SEQUENCE</scope>
    <source>
        <strain>Ohio2</strain>
    </source>
</reference>
<dbReference type="AlphaFoldDB" id="F6FH46"/>
<dbReference type="KEGG" id="mhf:MHF_0375"/>
<evidence type="ECO:0000313" key="1">
    <source>
        <dbReference type="EMBL" id="AEG72651.1"/>
    </source>
</evidence>
<dbReference type="HOGENOM" id="CLU_098620_3_0_14"/>
<evidence type="ECO:0000313" key="2">
    <source>
        <dbReference type="Proteomes" id="UP000007952"/>
    </source>
</evidence>